<dbReference type="PROSITE" id="PS51795">
    <property type="entry name" value="ZF_FLZ"/>
    <property type="match status" value="1"/>
</dbReference>
<accession>A0A804JFR4</accession>
<evidence type="ECO:0000313" key="5">
    <source>
        <dbReference type="EMBL" id="CAG1846122.1"/>
    </source>
</evidence>
<name>A0A804JFR4_MUSAM</name>
<gene>
    <name evidence="5" type="ORF">GSMUA_159170.1</name>
</gene>
<proteinExistence type="inferred from homology"/>
<reference evidence="5" key="1">
    <citation type="submission" date="2021-03" db="EMBL/GenBank/DDBJ databases">
        <authorList>
            <consortium name="Genoscope - CEA"/>
            <person name="William W."/>
        </authorList>
    </citation>
    <scope>NUCLEOTIDE SEQUENCE</scope>
    <source>
        <strain evidence="5">Doubled-haploid Pahang</strain>
    </source>
</reference>
<dbReference type="Gramene" id="Ma06_t13180.1">
    <property type="protein sequence ID" value="Ma06_p13180.1"/>
    <property type="gene ID" value="Ma06_g13180"/>
</dbReference>
<dbReference type="PANTHER" id="PTHR47208:SF5">
    <property type="entry name" value="FCS-LIKE ZINC FINGER 12-RELATED"/>
    <property type="match status" value="1"/>
</dbReference>
<dbReference type="Pfam" id="PF04570">
    <property type="entry name" value="zf-FLZ"/>
    <property type="match status" value="1"/>
</dbReference>
<comment type="similarity">
    <text evidence="1">Belongs to the FLZ family.</text>
</comment>
<protein>
    <submittedName>
        <fullName evidence="5">(wild Malaysian banana) hypothetical protein</fullName>
    </submittedName>
</protein>
<dbReference type="Proteomes" id="UP000012960">
    <property type="component" value="Unplaced"/>
</dbReference>
<feature type="zinc finger region" description="FLZ-type" evidence="3">
    <location>
        <begin position="115"/>
        <end position="157"/>
    </location>
</feature>
<evidence type="ECO:0000259" key="4">
    <source>
        <dbReference type="PROSITE" id="PS51795"/>
    </source>
</evidence>
<sequence length="188" mass="20693">MVHQPRPTVPKLPDPIRLCDRMWLIGGAAERNPQSPRGWRNRDPDGVGLGIAVALEKAGGDSPRWLRVTAPIAIRSPRASGPQVAGPGCSGELHRKRPASCRLPPPAAEHFGVADFLSSCFLCRKNLHGKDIFMYREKAFCSSECRYRQITSDEYQEKRGAGAPKPSEEIATSPYSGDQFFFTCIVVS</sequence>
<keyword evidence="7" id="KW-1185">Reference proteome</keyword>
<organism evidence="6 7">
    <name type="scientific">Musa acuminata subsp. malaccensis</name>
    <name type="common">Wild banana</name>
    <name type="synonym">Musa malaccensis</name>
    <dbReference type="NCBI Taxonomy" id="214687"/>
    <lineage>
        <taxon>Eukaryota</taxon>
        <taxon>Viridiplantae</taxon>
        <taxon>Streptophyta</taxon>
        <taxon>Embryophyta</taxon>
        <taxon>Tracheophyta</taxon>
        <taxon>Spermatophyta</taxon>
        <taxon>Magnoliopsida</taxon>
        <taxon>Liliopsida</taxon>
        <taxon>Zingiberales</taxon>
        <taxon>Musaceae</taxon>
        <taxon>Musa</taxon>
    </lineage>
</organism>
<dbReference type="AlphaFoldDB" id="A0A804JFR4"/>
<dbReference type="OMA" id="SCAVTEP"/>
<dbReference type="EnsemblPlants" id="Ma06_t13180.1">
    <property type="protein sequence ID" value="Ma06_p13180.1"/>
    <property type="gene ID" value="Ma06_g13180"/>
</dbReference>
<dbReference type="InterPro" id="IPR007650">
    <property type="entry name" value="Zf-FLZ_dom"/>
</dbReference>
<dbReference type="EMBL" id="HG996471">
    <property type="protein sequence ID" value="CAG1846122.1"/>
    <property type="molecule type" value="Genomic_DNA"/>
</dbReference>
<evidence type="ECO:0000256" key="2">
    <source>
        <dbReference type="ARBA" id="ARBA00022723"/>
    </source>
</evidence>
<reference evidence="6" key="2">
    <citation type="submission" date="2021-05" db="UniProtKB">
        <authorList>
            <consortium name="EnsemblPlants"/>
        </authorList>
    </citation>
    <scope>IDENTIFICATION</scope>
    <source>
        <strain evidence="6">subsp. malaccensis</strain>
    </source>
</reference>
<dbReference type="InterPro" id="IPR044604">
    <property type="entry name" value="FLZ12/13/14"/>
</dbReference>
<dbReference type="PANTHER" id="PTHR47208">
    <property type="entry name" value="OS02G0174800 PROTEIN"/>
    <property type="match status" value="1"/>
</dbReference>
<keyword evidence="2" id="KW-0479">Metal-binding</keyword>
<dbReference type="OrthoDB" id="1932717at2759"/>
<dbReference type="GO" id="GO:0046872">
    <property type="term" value="F:metal ion binding"/>
    <property type="evidence" value="ECO:0007669"/>
    <property type="project" value="UniProtKB-KW"/>
</dbReference>
<evidence type="ECO:0000256" key="3">
    <source>
        <dbReference type="PROSITE-ProRule" id="PRU01131"/>
    </source>
</evidence>
<evidence type="ECO:0000313" key="7">
    <source>
        <dbReference type="Proteomes" id="UP000012960"/>
    </source>
</evidence>
<evidence type="ECO:0000256" key="1">
    <source>
        <dbReference type="ARBA" id="ARBA00009374"/>
    </source>
</evidence>
<evidence type="ECO:0000313" key="6">
    <source>
        <dbReference type="EnsemblPlants" id="Ma06_p13180.1"/>
    </source>
</evidence>
<feature type="domain" description="FLZ-type" evidence="4">
    <location>
        <begin position="115"/>
        <end position="157"/>
    </location>
</feature>